<gene>
    <name evidence="4" type="ORF">I8D64_08605</name>
</gene>
<dbReference type="InterPro" id="IPR029058">
    <property type="entry name" value="AB_hydrolase_fold"/>
</dbReference>
<keyword evidence="2 4" id="KW-0378">Hydrolase</keyword>
<evidence type="ECO:0000259" key="3">
    <source>
        <dbReference type="Pfam" id="PF00561"/>
    </source>
</evidence>
<organism evidence="4 5">
    <name type="scientific">Brachybacterium halotolerans</name>
    <dbReference type="NCBI Taxonomy" id="2795215"/>
    <lineage>
        <taxon>Bacteria</taxon>
        <taxon>Bacillati</taxon>
        <taxon>Actinomycetota</taxon>
        <taxon>Actinomycetes</taxon>
        <taxon>Micrococcales</taxon>
        <taxon>Dermabacteraceae</taxon>
        <taxon>Brachybacterium</taxon>
    </lineage>
</organism>
<evidence type="ECO:0000313" key="4">
    <source>
        <dbReference type="EMBL" id="MBK0331461.1"/>
    </source>
</evidence>
<keyword evidence="5" id="KW-1185">Reference proteome</keyword>
<dbReference type="PRINTS" id="PR00793">
    <property type="entry name" value="PROAMNOPTASE"/>
</dbReference>
<comment type="caution">
    <text evidence="4">The sequence shown here is derived from an EMBL/GenBank/DDBJ whole genome shotgun (WGS) entry which is preliminary data.</text>
</comment>
<dbReference type="Gene3D" id="3.40.50.1820">
    <property type="entry name" value="alpha/beta hydrolase"/>
    <property type="match status" value="1"/>
</dbReference>
<evidence type="ECO:0000256" key="2">
    <source>
        <dbReference type="ARBA" id="ARBA00022801"/>
    </source>
</evidence>
<dbReference type="EMBL" id="JAEDAJ010000004">
    <property type="protein sequence ID" value="MBK0331461.1"/>
    <property type="molecule type" value="Genomic_DNA"/>
</dbReference>
<evidence type="ECO:0000256" key="1">
    <source>
        <dbReference type="ARBA" id="ARBA00010088"/>
    </source>
</evidence>
<protein>
    <submittedName>
        <fullName evidence="4">Alpha/beta fold hydrolase</fullName>
    </submittedName>
</protein>
<dbReference type="Proteomes" id="UP000612352">
    <property type="component" value="Unassembled WGS sequence"/>
</dbReference>
<dbReference type="PANTHER" id="PTHR43248">
    <property type="entry name" value="2-SUCCINYL-6-HYDROXY-2,4-CYCLOHEXADIENE-1-CARBOXYLATE SYNTHASE"/>
    <property type="match status" value="1"/>
</dbReference>
<accession>A0ABS1B9Y9</accession>
<dbReference type="Pfam" id="PF00561">
    <property type="entry name" value="Abhydrolase_1"/>
    <property type="match status" value="1"/>
</dbReference>
<dbReference type="PANTHER" id="PTHR43248:SF2">
    <property type="entry name" value="PROLYL AMINOPEPTIDASE"/>
    <property type="match status" value="1"/>
</dbReference>
<dbReference type="RefSeq" id="WP_200502101.1">
    <property type="nucleotide sequence ID" value="NZ_JAEDAJ010000004.1"/>
</dbReference>
<evidence type="ECO:0000313" key="5">
    <source>
        <dbReference type="Proteomes" id="UP000612352"/>
    </source>
</evidence>
<comment type="similarity">
    <text evidence="1">Belongs to the peptidase S33 family.</text>
</comment>
<dbReference type="SUPFAM" id="SSF53474">
    <property type="entry name" value="alpha/beta-Hydrolases"/>
    <property type="match status" value="1"/>
</dbReference>
<feature type="domain" description="AB hydrolase-1" evidence="3">
    <location>
        <begin position="66"/>
        <end position="216"/>
    </location>
</feature>
<reference evidence="4 5" key="1">
    <citation type="submission" date="2020-12" db="EMBL/GenBank/DDBJ databases">
        <title>Brachybacterium sp. MASK1Z-5, whole genome shotgun sequence.</title>
        <authorList>
            <person name="Tuo L."/>
        </authorList>
    </citation>
    <scope>NUCLEOTIDE SEQUENCE [LARGE SCALE GENOMIC DNA]</scope>
    <source>
        <strain evidence="4 5">MASK1Z-5</strain>
    </source>
</reference>
<sequence>MPTTSGSTTSSAVASQPSASLSTWSLPGLALTDVRVSAPLDHADPSGPRIEVFARVATAPGGEDRPLLVYLQGGPGSEAPRPSACPANPPWLSRALQDYRVVMLDQRGTGRSTPVGLDTALPEGAIDVVAPPGADHSAPVTLREASPTQQADYLSHFRADAIVEDAELVREALGARTWSLLGQSFGGFTALRYLSAYASSLDAAMFTGGLPKIGPDLDVVYETTWQGMIRRSEAHYARYPGDRDRMRRLAELAAAGRLVLGDGELMGVERLRRLGHLLGASGGSEKLHFLLENEPDSPVLRHDLAAALPFGGRNPIYAVLHESCWADGVAMDWAAERTMPEAVREDPTLLAGEHMHREAISEDPELAPWAQAADLLAAREWPALYDPEALRAADVPVAAAVYYDDAYVPREFSLATADLLPDATCWVTSEYQHNGLRAGGEGVLDHLIGIVQGTRVA</sequence>
<dbReference type="GO" id="GO:0016787">
    <property type="term" value="F:hydrolase activity"/>
    <property type="evidence" value="ECO:0007669"/>
    <property type="project" value="UniProtKB-KW"/>
</dbReference>
<dbReference type="InterPro" id="IPR002410">
    <property type="entry name" value="Peptidase_S33"/>
</dbReference>
<name>A0ABS1B9Y9_9MICO</name>
<dbReference type="InterPro" id="IPR000073">
    <property type="entry name" value="AB_hydrolase_1"/>
</dbReference>
<proteinExistence type="inferred from homology"/>
<dbReference type="InterPro" id="IPR051601">
    <property type="entry name" value="Serine_prot/Carboxylest_S33"/>
</dbReference>